<dbReference type="PANTHER" id="PTHR10242:SF2">
    <property type="entry name" value="N-GLYCOSYLASE_DNA LYASE"/>
    <property type="match status" value="1"/>
</dbReference>
<dbReference type="Gene3D" id="1.10.1670.10">
    <property type="entry name" value="Helix-hairpin-Helix base-excision DNA repair enzymes (C-terminal)"/>
    <property type="match status" value="1"/>
</dbReference>
<keyword evidence="3" id="KW-0227">DNA damage</keyword>
<dbReference type="GO" id="GO:0005634">
    <property type="term" value="C:nucleus"/>
    <property type="evidence" value="ECO:0007669"/>
    <property type="project" value="TreeGrafter"/>
</dbReference>
<feature type="domain" description="HhH-GPD" evidence="12">
    <location>
        <begin position="592"/>
        <end position="767"/>
    </location>
</feature>
<sequence>MDPLSAEHANGRSSSWVGFDEISMTSPVAAQSAQAQGFRPGSVDPYDGRNSVATEERLELEDNERTVVTPLPTKEVIADPSSLSQAPVVDASQEYHDKRPVIMTRDVDPIRGFVTQGGIHLVNSKIVATIYPENTMCSWVIPPRYDPYSIPSVLAAEGLTVRLLFYSLFKAYAKSLQTYQVKFPQELQCPNFGEVAFSFHYIDSMEMCAIDSNTKELSENRSCKEQLFIRILNLRLPALKSNEHFPEFHESIDVVRGCSHCSIVIQVYQFYVKMAYFSFSSLYSRLVAFWMTLSIVILLVVLFANSEGGILVMSFCLFWCVMLFAGIIACAIIRKQIRIGLRHCVQSANKVLIKNNMIAGVEDKGQLSCHKVVIHMMWFRLEDCLPDIERLIRIEASGGAVVFGGGAHTAPAKEMTKKEIEEKARHLILKYSQQYVKDSARYRLIFPTRPALGVSDYTPKHCPKQLCLCQYIDKIAASELNLKAVLLNGQSFRWRNIGDSYYGVVEGLLFYMKRLDNDRVEWSCLGRAARSVNTDAGTKLYKYLQLEVSLSELWDDWCSRDKLMTELKNREELHGIRILRQEPFETLIAFICSANNNISRISSMVNKLAKLYGDPIVLDLPSQYVDLLEEFPELGYAFPTLSQLVTVQEELTAVLRQHLFGYRADYVSESIRKLSKMPSNALDDLPSLPPDEIRQTLRDFPGVGPKVAECVALMSLGQNQCVPIDRHITKKYFLPKLKDCSLSDNLNRQLMHFYEEKFGAYAGWAQAVLFNQQLEKFVYTPTSEKLTKPLKAIVRAKTLKKTVIKKTRKNKN</sequence>
<accession>A0A3P7IMV6</accession>
<dbReference type="InterPro" id="IPR023170">
    <property type="entry name" value="HhH_base_excis_C"/>
</dbReference>
<dbReference type="GO" id="GO:0034039">
    <property type="term" value="F:8-oxo-7,8-dihydroguanine DNA N-glycosylase activity"/>
    <property type="evidence" value="ECO:0007669"/>
    <property type="project" value="TreeGrafter"/>
</dbReference>
<dbReference type="InterPro" id="IPR011257">
    <property type="entry name" value="DNA_glycosylase"/>
</dbReference>
<protein>
    <recommendedName>
        <fullName evidence="2">DNA-(apurinic or apyrimidinic site) lyase</fullName>
        <ecNumber evidence="2">4.2.99.18</ecNumber>
    </recommendedName>
</protein>
<evidence type="ECO:0000256" key="3">
    <source>
        <dbReference type="ARBA" id="ARBA00022763"/>
    </source>
</evidence>
<dbReference type="SMART" id="SM00478">
    <property type="entry name" value="ENDO3c"/>
    <property type="match status" value="1"/>
</dbReference>
<dbReference type="Pfam" id="PF07934">
    <property type="entry name" value="OGG_N"/>
    <property type="match status" value="1"/>
</dbReference>
<keyword evidence="11" id="KW-0812">Transmembrane</keyword>
<dbReference type="GO" id="GO:0006285">
    <property type="term" value="P:base-excision repair, AP site formation"/>
    <property type="evidence" value="ECO:0007669"/>
    <property type="project" value="TreeGrafter"/>
</dbReference>
<dbReference type="PANTHER" id="PTHR10242">
    <property type="entry name" value="8-OXOGUANINE DNA GLYCOSYLASE"/>
    <property type="match status" value="1"/>
</dbReference>
<dbReference type="AlphaFoldDB" id="A0A3P7IMV6"/>
<dbReference type="GO" id="GO:0140078">
    <property type="term" value="F:class I DNA-(apurinic or apyrimidinic site) endonuclease activity"/>
    <property type="evidence" value="ECO:0007669"/>
    <property type="project" value="UniProtKB-EC"/>
</dbReference>
<dbReference type="InterPro" id="IPR052054">
    <property type="entry name" value="Oxidative_DNA_repair_enzyme"/>
</dbReference>
<evidence type="ECO:0000256" key="1">
    <source>
        <dbReference type="ARBA" id="ARBA00010679"/>
    </source>
</evidence>
<keyword evidence="4" id="KW-0378">Hydrolase</keyword>
<keyword evidence="8" id="KW-0326">Glycosidase</keyword>
<proteinExistence type="inferred from homology"/>
<evidence type="ECO:0000256" key="11">
    <source>
        <dbReference type="SAM" id="Phobius"/>
    </source>
</evidence>
<evidence type="ECO:0000256" key="5">
    <source>
        <dbReference type="ARBA" id="ARBA00023204"/>
    </source>
</evidence>
<dbReference type="InterPro" id="IPR003265">
    <property type="entry name" value="HhH-GPD_domain"/>
</dbReference>
<dbReference type="GO" id="GO:0006289">
    <property type="term" value="P:nucleotide-excision repair"/>
    <property type="evidence" value="ECO:0007669"/>
    <property type="project" value="InterPro"/>
</dbReference>
<dbReference type="SUPFAM" id="SSF48150">
    <property type="entry name" value="DNA-glycosylase"/>
    <property type="match status" value="1"/>
</dbReference>
<comment type="similarity">
    <text evidence="1">Belongs to the type-1 OGG1 family.</text>
</comment>
<dbReference type="Gene3D" id="1.10.340.30">
    <property type="entry name" value="Hypothetical protein, domain 2"/>
    <property type="match status" value="1"/>
</dbReference>
<dbReference type="EC" id="4.2.99.18" evidence="2"/>
<comment type="catalytic activity">
    <reaction evidence="9">
        <text>2'-deoxyribonucleotide-(2'-deoxyribose 5'-phosphate)-2'-deoxyribonucleotide-DNA = a 3'-end 2'-deoxyribonucleotide-(2,3-dehydro-2,3-deoxyribose 5'-phosphate)-DNA + a 5'-end 5'-phospho-2'-deoxyribonucleoside-DNA + H(+)</text>
        <dbReference type="Rhea" id="RHEA:66592"/>
        <dbReference type="Rhea" id="RHEA-COMP:13180"/>
        <dbReference type="Rhea" id="RHEA-COMP:16897"/>
        <dbReference type="Rhea" id="RHEA-COMP:17067"/>
        <dbReference type="ChEBI" id="CHEBI:15378"/>
        <dbReference type="ChEBI" id="CHEBI:136412"/>
        <dbReference type="ChEBI" id="CHEBI:157695"/>
        <dbReference type="ChEBI" id="CHEBI:167181"/>
        <dbReference type="EC" id="4.2.99.18"/>
    </reaction>
</comment>
<evidence type="ECO:0000313" key="14">
    <source>
        <dbReference type="Proteomes" id="UP000270094"/>
    </source>
</evidence>
<dbReference type="CDD" id="cd00056">
    <property type="entry name" value="ENDO3c"/>
    <property type="match status" value="1"/>
</dbReference>
<keyword evidence="6" id="KW-0456">Lyase</keyword>
<name>A0A3P7IMV6_STRVU</name>
<evidence type="ECO:0000313" key="13">
    <source>
        <dbReference type="EMBL" id="VDM74400.1"/>
    </source>
</evidence>
<evidence type="ECO:0000256" key="2">
    <source>
        <dbReference type="ARBA" id="ARBA00012720"/>
    </source>
</evidence>
<keyword evidence="14" id="KW-1185">Reference proteome</keyword>
<organism evidence="13 14">
    <name type="scientific">Strongylus vulgaris</name>
    <name type="common">Blood worm</name>
    <dbReference type="NCBI Taxonomy" id="40348"/>
    <lineage>
        <taxon>Eukaryota</taxon>
        <taxon>Metazoa</taxon>
        <taxon>Ecdysozoa</taxon>
        <taxon>Nematoda</taxon>
        <taxon>Chromadorea</taxon>
        <taxon>Rhabditida</taxon>
        <taxon>Rhabditina</taxon>
        <taxon>Rhabditomorpha</taxon>
        <taxon>Strongyloidea</taxon>
        <taxon>Strongylidae</taxon>
        <taxon>Strongylus</taxon>
    </lineage>
</organism>
<gene>
    <name evidence="13" type="ORF">SVUK_LOCUS9398</name>
</gene>
<dbReference type="GO" id="GO:0003684">
    <property type="term" value="F:damaged DNA binding"/>
    <property type="evidence" value="ECO:0007669"/>
    <property type="project" value="InterPro"/>
</dbReference>
<evidence type="ECO:0000256" key="8">
    <source>
        <dbReference type="ARBA" id="ARBA00023295"/>
    </source>
</evidence>
<dbReference type="Proteomes" id="UP000270094">
    <property type="component" value="Unassembled WGS sequence"/>
</dbReference>
<evidence type="ECO:0000256" key="10">
    <source>
        <dbReference type="SAM" id="MobiDB-lite"/>
    </source>
</evidence>
<keyword evidence="7" id="KW-0511">Multifunctional enzyme</keyword>
<dbReference type="SUPFAM" id="SSF55945">
    <property type="entry name" value="TATA-box binding protein-like"/>
    <property type="match status" value="1"/>
</dbReference>
<feature type="region of interest" description="Disordered" evidence="10">
    <location>
        <begin position="28"/>
        <end position="49"/>
    </location>
</feature>
<keyword evidence="11" id="KW-0472">Membrane</keyword>
<reference evidence="13 14" key="1">
    <citation type="submission" date="2018-11" db="EMBL/GenBank/DDBJ databases">
        <authorList>
            <consortium name="Pathogen Informatics"/>
        </authorList>
    </citation>
    <scope>NUCLEOTIDE SEQUENCE [LARGE SCALE GENOMIC DNA]</scope>
</reference>
<dbReference type="OrthoDB" id="8250049at2759"/>
<feature type="transmembrane region" description="Helical" evidence="11">
    <location>
        <begin position="282"/>
        <end position="304"/>
    </location>
</feature>
<dbReference type="EMBL" id="UYYB01094466">
    <property type="protein sequence ID" value="VDM74400.1"/>
    <property type="molecule type" value="Genomic_DNA"/>
</dbReference>
<evidence type="ECO:0000256" key="4">
    <source>
        <dbReference type="ARBA" id="ARBA00022801"/>
    </source>
</evidence>
<keyword evidence="5" id="KW-0234">DNA repair</keyword>
<dbReference type="InterPro" id="IPR012904">
    <property type="entry name" value="OGG_N"/>
</dbReference>
<keyword evidence="11" id="KW-1133">Transmembrane helix</keyword>
<dbReference type="Gene3D" id="3.30.310.40">
    <property type="match status" value="1"/>
</dbReference>
<evidence type="ECO:0000256" key="6">
    <source>
        <dbReference type="ARBA" id="ARBA00023239"/>
    </source>
</evidence>
<evidence type="ECO:0000259" key="12">
    <source>
        <dbReference type="SMART" id="SM00478"/>
    </source>
</evidence>
<evidence type="ECO:0000256" key="9">
    <source>
        <dbReference type="ARBA" id="ARBA00044632"/>
    </source>
</evidence>
<feature type="transmembrane region" description="Helical" evidence="11">
    <location>
        <begin position="310"/>
        <end position="333"/>
    </location>
</feature>
<evidence type="ECO:0000256" key="7">
    <source>
        <dbReference type="ARBA" id="ARBA00023268"/>
    </source>
</evidence>